<feature type="region of interest" description="Disordered" evidence="1">
    <location>
        <begin position="92"/>
        <end position="124"/>
    </location>
</feature>
<accession>A0A7U2FDH3</accession>
<protein>
    <submittedName>
        <fullName evidence="2">Uncharacterized protein</fullName>
    </submittedName>
</protein>
<dbReference type="Proteomes" id="UP000663193">
    <property type="component" value="Chromosome 14"/>
</dbReference>
<evidence type="ECO:0000313" key="2">
    <source>
        <dbReference type="EMBL" id="QRD03028.1"/>
    </source>
</evidence>
<gene>
    <name evidence="2" type="ORF">JI435_418970</name>
</gene>
<name>A0A7U2FDH3_PHANO</name>
<feature type="compositionally biased region" description="Basic residues" evidence="1">
    <location>
        <begin position="112"/>
        <end position="124"/>
    </location>
</feature>
<sequence length="168" mass="18521">MGRFGSAFSVFRLIVDAKIATLPPIGGLKASRPCSLRKRSMRHVSSSTSLPAVVARPGTFVQRRMFGLESHEWTQQHKPNSNFVCQSQNIATSSSPAAPDARPTLHGLPRSANHHPLQRHRPRHPCASFVPRSTIGVHVRQHVASVDGITWRVAGSRVKKKAIYKVPK</sequence>
<dbReference type="AlphaFoldDB" id="A0A7U2FDH3"/>
<reference evidence="3" key="1">
    <citation type="journal article" date="2021" name="BMC Genomics">
        <title>Chromosome-level genome assembly and manually-curated proteome of model necrotroph Parastagonospora nodorum Sn15 reveals a genome-wide trove of candidate effector homologs, and redundancy of virulence-related functions within an accessory chromosome.</title>
        <authorList>
            <person name="Bertazzoni S."/>
            <person name="Jones D.A.B."/>
            <person name="Phan H.T."/>
            <person name="Tan K.-C."/>
            <person name="Hane J.K."/>
        </authorList>
    </citation>
    <scope>NUCLEOTIDE SEQUENCE [LARGE SCALE GENOMIC DNA]</scope>
    <source>
        <strain evidence="3">SN15 / ATCC MYA-4574 / FGSC 10173)</strain>
    </source>
</reference>
<keyword evidence="3" id="KW-1185">Reference proteome</keyword>
<dbReference type="VEuPathDB" id="FungiDB:JI435_418970"/>
<dbReference type="EMBL" id="CP069036">
    <property type="protein sequence ID" value="QRD03028.1"/>
    <property type="molecule type" value="Genomic_DNA"/>
</dbReference>
<evidence type="ECO:0000313" key="3">
    <source>
        <dbReference type="Proteomes" id="UP000663193"/>
    </source>
</evidence>
<organism evidence="2 3">
    <name type="scientific">Phaeosphaeria nodorum (strain SN15 / ATCC MYA-4574 / FGSC 10173)</name>
    <name type="common">Glume blotch fungus</name>
    <name type="synonym">Parastagonospora nodorum</name>
    <dbReference type="NCBI Taxonomy" id="321614"/>
    <lineage>
        <taxon>Eukaryota</taxon>
        <taxon>Fungi</taxon>
        <taxon>Dikarya</taxon>
        <taxon>Ascomycota</taxon>
        <taxon>Pezizomycotina</taxon>
        <taxon>Dothideomycetes</taxon>
        <taxon>Pleosporomycetidae</taxon>
        <taxon>Pleosporales</taxon>
        <taxon>Pleosporineae</taxon>
        <taxon>Phaeosphaeriaceae</taxon>
        <taxon>Parastagonospora</taxon>
    </lineage>
</organism>
<proteinExistence type="predicted"/>
<evidence type="ECO:0000256" key="1">
    <source>
        <dbReference type="SAM" id="MobiDB-lite"/>
    </source>
</evidence>